<dbReference type="SUPFAM" id="SSF46689">
    <property type="entry name" value="Homeodomain-like"/>
    <property type="match status" value="1"/>
</dbReference>
<gene>
    <name evidence="6" type="ORF">GCM10023144_21160</name>
</gene>
<keyword evidence="7" id="KW-1185">Reference proteome</keyword>
<dbReference type="PANTHER" id="PTHR47506">
    <property type="entry name" value="TRANSCRIPTIONAL REGULATORY PROTEIN"/>
    <property type="match status" value="1"/>
</dbReference>
<organism evidence="6 7">
    <name type="scientific">Pigmentiphaga soli</name>
    <dbReference type="NCBI Taxonomy" id="1007095"/>
    <lineage>
        <taxon>Bacteria</taxon>
        <taxon>Pseudomonadati</taxon>
        <taxon>Pseudomonadota</taxon>
        <taxon>Betaproteobacteria</taxon>
        <taxon>Burkholderiales</taxon>
        <taxon>Alcaligenaceae</taxon>
        <taxon>Pigmentiphaga</taxon>
    </lineage>
</organism>
<proteinExistence type="predicted"/>
<dbReference type="InterPro" id="IPR009057">
    <property type="entry name" value="Homeodomain-like_sf"/>
</dbReference>
<reference evidence="7" key="1">
    <citation type="journal article" date="2019" name="Int. J. Syst. Evol. Microbiol.">
        <title>The Global Catalogue of Microorganisms (GCM) 10K type strain sequencing project: providing services to taxonomists for standard genome sequencing and annotation.</title>
        <authorList>
            <consortium name="The Broad Institute Genomics Platform"/>
            <consortium name="The Broad Institute Genome Sequencing Center for Infectious Disease"/>
            <person name="Wu L."/>
            <person name="Ma J."/>
        </authorList>
    </citation>
    <scope>NUCLEOTIDE SEQUENCE [LARGE SCALE GENOMIC DNA]</scope>
    <source>
        <strain evidence="7">JCM 17666</strain>
    </source>
</reference>
<accession>A0ABP8GYT2</accession>
<feature type="DNA-binding region" description="H-T-H motif" evidence="4">
    <location>
        <begin position="33"/>
        <end position="52"/>
    </location>
</feature>
<dbReference type="PROSITE" id="PS50977">
    <property type="entry name" value="HTH_TETR_2"/>
    <property type="match status" value="1"/>
</dbReference>
<name>A0ABP8GYT2_9BURK</name>
<evidence type="ECO:0000259" key="5">
    <source>
        <dbReference type="PROSITE" id="PS50977"/>
    </source>
</evidence>
<dbReference type="Pfam" id="PF00440">
    <property type="entry name" value="TetR_N"/>
    <property type="match status" value="1"/>
</dbReference>
<evidence type="ECO:0000256" key="2">
    <source>
        <dbReference type="ARBA" id="ARBA00023125"/>
    </source>
</evidence>
<dbReference type="InterPro" id="IPR001647">
    <property type="entry name" value="HTH_TetR"/>
</dbReference>
<keyword evidence="1" id="KW-0805">Transcription regulation</keyword>
<keyword evidence="2 4" id="KW-0238">DNA-binding</keyword>
<evidence type="ECO:0000313" key="7">
    <source>
        <dbReference type="Proteomes" id="UP001501671"/>
    </source>
</evidence>
<evidence type="ECO:0000256" key="4">
    <source>
        <dbReference type="PROSITE-ProRule" id="PRU00335"/>
    </source>
</evidence>
<dbReference type="EMBL" id="BAABFO010000008">
    <property type="protein sequence ID" value="GAA4331907.1"/>
    <property type="molecule type" value="Genomic_DNA"/>
</dbReference>
<evidence type="ECO:0000313" key="6">
    <source>
        <dbReference type="EMBL" id="GAA4331907.1"/>
    </source>
</evidence>
<comment type="caution">
    <text evidence="6">The sequence shown here is derived from an EMBL/GenBank/DDBJ whole genome shotgun (WGS) entry which is preliminary data.</text>
</comment>
<keyword evidence="3" id="KW-0804">Transcription</keyword>
<evidence type="ECO:0000256" key="1">
    <source>
        <dbReference type="ARBA" id="ARBA00023015"/>
    </source>
</evidence>
<dbReference type="PRINTS" id="PR00455">
    <property type="entry name" value="HTHTETR"/>
</dbReference>
<dbReference type="Proteomes" id="UP001501671">
    <property type="component" value="Unassembled WGS sequence"/>
</dbReference>
<feature type="domain" description="HTH tetR-type" evidence="5">
    <location>
        <begin position="10"/>
        <end position="70"/>
    </location>
</feature>
<protein>
    <recommendedName>
        <fullName evidence="5">HTH tetR-type domain-containing protein</fullName>
    </recommendedName>
</protein>
<evidence type="ECO:0000256" key="3">
    <source>
        <dbReference type="ARBA" id="ARBA00023163"/>
    </source>
</evidence>
<sequence>MKEETPSGPAARRQHIVDAAIGVFLRYGYRRTTMADIAEAAGLTRPTLYLTFPDKEKVFKAVIDTMVANKLTAIRQGLARRASLAAKLRFACEAWGAEGFELVRANPDAKDMFDFGFPPVREGCLAFEELIAGILSEPLRHTELKIAARQLARAIVFGMTGFKHIARDGQEMRQLIDTQIGVVSAALNLAAERRADADGETPNDAP</sequence>
<dbReference type="Gene3D" id="1.10.357.10">
    <property type="entry name" value="Tetracycline Repressor, domain 2"/>
    <property type="match status" value="1"/>
</dbReference>
<dbReference type="RefSeq" id="WP_345249106.1">
    <property type="nucleotide sequence ID" value="NZ_BAABFO010000008.1"/>
</dbReference>
<dbReference type="PANTHER" id="PTHR47506:SF1">
    <property type="entry name" value="HTH-TYPE TRANSCRIPTIONAL REGULATOR YJDC"/>
    <property type="match status" value="1"/>
</dbReference>